<keyword evidence="1" id="KW-1133">Transmembrane helix</keyword>
<protein>
    <submittedName>
        <fullName evidence="2">Uncharacterized protein</fullName>
    </submittedName>
</protein>
<evidence type="ECO:0000256" key="1">
    <source>
        <dbReference type="SAM" id="Phobius"/>
    </source>
</evidence>
<organism evidence="2 3">
    <name type="scientific">Caulobacter ginsengisoli</name>
    <dbReference type="NCBI Taxonomy" id="400775"/>
    <lineage>
        <taxon>Bacteria</taxon>
        <taxon>Pseudomonadati</taxon>
        <taxon>Pseudomonadota</taxon>
        <taxon>Alphaproteobacteria</taxon>
        <taxon>Caulobacterales</taxon>
        <taxon>Caulobacteraceae</taxon>
        <taxon>Caulobacter</taxon>
    </lineage>
</organism>
<comment type="caution">
    <text evidence="2">The sequence shown here is derived from an EMBL/GenBank/DDBJ whole genome shotgun (WGS) entry which is preliminary data.</text>
</comment>
<evidence type="ECO:0000313" key="3">
    <source>
        <dbReference type="Proteomes" id="UP001228905"/>
    </source>
</evidence>
<proteinExistence type="predicted"/>
<dbReference type="Proteomes" id="UP001228905">
    <property type="component" value="Unassembled WGS sequence"/>
</dbReference>
<keyword evidence="1" id="KW-0812">Transmembrane</keyword>
<name>A0ABU0IXY7_9CAUL</name>
<keyword evidence="1" id="KW-0472">Membrane</keyword>
<feature type="transmembrane region" description="Helical" evidence="1">
    <location>
        <begin position="12"/>
        <end position="33"/>
    </location>
</feature>
<dbReference type="EMBL" id="JAUSVS010000016">
    <property type="protein sequence ID" value="MDQ0466881.1"/>
    <property type="molecule type" value="Genomic_DNA"/>
</dbReference>
<accession>A0ABU0IXY7</accession>
<reference evidence="2 3" key="1">
    <citation type="submission" date="2023-07" db="EMBL/GenBank/DDBJ databases">
        <title>Genomic Encyclopedia of Type Strains, Phase IV (KMG-IV): sequencing the most valuable type-strain genomes for metagenomic binning, comparative biology and taxonomic classification.</title>
        <authorList>
            <person name="Goeker M."/>
        </authorList>
    </citation>
    <scope>NUCLEOTIDE SEQUENCE [LARGE SCALE GENOMIC DNA]</scope>
    <source>
        <strain evidence="2 3">DSM 18695</strain>
    </source>
</reference>
<keyword evidence="3" id="KW-1185">Reference proteome</keyword>
<dbReference type="RefSeq" id="WP_307353084.1">
    <property type="nucleotide sequence ID" value="NZ_JAUSVS010000016.1"/>
</dbReference>
<gene>
    <name evidence="2" type="ORF">QO010_004678</name>
</gene>
<evidence type="ECO:0000313" key="2">
    <source>
        <dbReference type="EMBL" id="MDQ0466881.1"/>
    </source>
</evidence>
<sequence>MGFYRARRGDGLGIVVAILIGLLLTLASIFLLGRAMLDHRQAMGPPSITLGLS</sequence>